<dbReference type="InterPro" id="IPR052043">
    <property type="entry name" value="PolySaccharide_Degr_Enz"/>
</dbReference>
<dbReference type="InterPro" id="IPR010905">
    <property type="entry name" value="Glyco_hydro_88"/>
</dbReference>
<name>A0A239LLP0_9RHOB</name>
<dbReference type="InterPro" id="IPR012341">
    <property type="entry name" value="6hp_glycosidase-like_sf"/>
</dbReference>
<dbReference type="Gene3D" id="1.50.10.10">
    <property type="match status" value="1"/>
</dbReference>
<keyword evidence="3" id="KW-1185">Reference proteome</keyword>
<evidence type="ECO:0000256" key="1">
    <source>
        <dbReference type="ARBA" id="ARBA00022801"/>
    </source>
</evidence>
<dbReference type="InterPro" id="IPR008928">
    <property type="entry name" value="6-hairpin_glycosidase_sf"/>
</dbReference>
<dbReference type="PANTHER" id="PTHR33886:SF8">
    <property type="entry name" value="UNSATURATED RHAMNOGALACTURONAN HYDROLASE (EUROFUNG)"/>
    <property type="match status" value="1"/>
</dbReference>
<keyword evidence="1 2" id="KW-0378">Hydrolase</keyword>
<dbReference type="OrthoDB" id="6381507at2"/>
<accession>A0A239LLP0</accession>
<dbReference type="GO" id="GO:0016787">
    <property type="term" value="F:hydrolase activity"/>
    <property type="evidence" value="ECO:0007669"/>
    <property type="project" value="UniProtKB-KW"/>
</dbReference>
<organism evidence="2 3">
    <name type="scientific">Tropicimonas sediminicola</name>
    <dbReference type="NCBI Taxonomy" id="1031541"/>
    <lineage>
        <taxon>Bacteria</taxon>
        <taxon>Pseudomonadati</taxon>
        <taxon>Pseudomonadota</taxon>
        <taxon>Alphaproteobacteria</taxon>
        <taxon>Rhodobacterales</taxon>
        <taxon>Roseobacteraceae</taxon>
        <taxon>Tropicimonas</taxon>
    </lineage>
</organism>
<dbReference type="EMBL" id="FZOY01000010">
    <property type="protein sequence ID" value="SNT30733.1"/>
    <property type="molecule type" value="Genomic_DNA"/>
</dbReference>
<sequence>MLMEFFDTYVRAYHPYKNGAWCYEDGCIYRGLECLHRATGDPLWSDHLARLVDARMEGGPVLSGYDPNEYNIDNVLPGRALLYLHEITGKPVYLDAAALLARQLSTHPRTRSGVYWHKLRYPWQVWLDGLYMGAPFQVGYGLRTGDEALVADALAQVGTALDMTHVPETGLYAHAVDEARKQPWADPETGHSRAHWARALGWLAMALVDIAELVGPQRFAPLCGRTVSLLERIDALRQPDGLWLQVIDRPDLAGNYEESSASAMFIYALLRAKALGLWNGAPNGLLERLTAQALRPTPSGGVEFAEICEVAGLGRFGDRFRDGSAEYYLSERRVADDAKGVGPLMMAVAADLELVQSRPAMRASR</sequence>
<dbReference type="Proteomes" id="UP000198426">
    <property type="component" value="Unassembled WGS sequence"/>
</dbReference>
<protein>
    <submittedName>
        <fullName evidence="2">Unsaturated rhamnogalacturonyl hydrolase</fullName>
    </submittedName>
</protein>
<dbReference type="PANTHER" id="PTHR33886">
    <property type="entry name" value="UNSATURATED RHAMNOGALACTURONAN HYDROLASE (EUROFUNG)"/>
    <property type="match status" value="1"/>
</dbReference>
<proteinExistence type="predicted"/>
<dbReference type="SUPFAM" id="SSF48208">
    <property type="entry name" value="Six-hairpin glycosidases"/>
    <property type="match status" value="1"/>
</dbReference>
<dbReference type="Pfam" id="PF07470">
    <property type="entry name" value="Glyco_hydro_88"/>
    <property type="match status" value="1"/>
</dbReference>
<reference evidence="2 3" key="1">
    <citation type="submission" date="2017-06" db="EMBL/GenBank/DDBJ databases">
        <authorList>
            <person name="Kim H.J."/>
            <person name="Triplett B.A."/>
        </authorList>
    </citation>
    <scope>NUCLEOTIDE SEQUENCE [LARGE SCALE GENOMIC DNA]</scope>
    <source>
        <strain evidence="2 3">DSM 29339</strain>
    </source>
</reference>
<dbReference type="GO" id="GO:0005975">
    <property type="term" value="P:carbohydrate metabolic process"/>
    <property type="evidence" value="ECO:0007669"/>
    <property type="project" value="InterPro"/>
</dbReference>
<evidence type="ECO:0000313" key="2">
    <source>
        <dbReference type="EMBL" id="SNT30733.1"/>
    </source>
</evidence>
<dbReference type="AlphaFoldDB" id="A0A239LLP0"/>
<evidence type="ECO:0000313" key="3">
    <source>
        <dbReference type="Proteomes" id="UP000198426"/>
    </source>
</evidence>
<gene>
    <name evidence="2" type="ORF">SAMN05421757_11060</name>
</gene>
<dbReference type="RefSeq" id="WP_089235001.1">
    <property type="nucleotide sequence ID" value="NZ_FZOY01000010.1"/>
</dbReference>